<dbReference type="SMART" id="SM00387">
    <property type="entry name" value="HATPase_c"/>
    <property type="match status" value="1"/>
</dbReference>
<dbReference type="InterPro" id="IPR052162">
    <property type="entry name" value="Sensor_kinase/Photoreceptor"/>
</dbReference>
<keyword evidence="11" id="KW-1185">Reference proteome</keyword>
<dbReference type="PROSITE" id="PS50113">
    <property type="entry name" value="PAC"/>
    <property type="match status" value="4"/>
</dbReference>
<proteinExistence type="predicted"/>
<dbReference type="SMART" id="SM00091">
    <property type="entry name" value="PAS"/>
    <property type="match status" value="4"/>
</dbReference>
<dbReference type="Proteomes" id="UP001596043">
    <property type="component" value="Unassembled WGS sequence"/>
</dbReference>
<dbReference type="EC" id="2.7.13.3" evidence="2"/>
<keyword evidence="4" id="KW-0808">Transferase</keyword>
<dbReference type="InterPro" id="IPR004358">
    <property type="entry name" value="Sig_transdc_His_kin-like_C"/>
</dbReference>
<feature type="domain" description="PAS" evidence="8">
    <location>
        <begin position="149"/>
        <end position="195"/>
    </location>
</feature>
<dbReference type="SUPFAM" id="SSF55874">
    <property type="entry name" value="ATPase domain of HSP90 chaperone/DNA topoisomerase II/histidine kinase"/>
    <property type="match status" value="1"/>
</dbReference>
<keyword evidence="3" id="KW-0597">Phosphoprotein</keyword>
<dbReference type="InterPro" id="IPR003018">
    <property type="entry name" value="GAF"/>
</dbReference>
<dbReference type="InterPro" id="IPR036097">
    <property type="entry name" value="HisK_dim/P_sf"/>
</dbReference>
<feature type="domain" description="PAS" evidence="8">
    <location>
        <begin position="251"/>
        <end position="325"/>
    </location>
</feature>
<comment type="catalytic activity">
    <reaction evidence="1">
        <text>ATP + protein L-histidine = ADP + protein N-phospho-L-histidine.</text>
        <dbReference type="EC" id="2.7.13.3"/>
    </reaction>
</comment>
<dbReference type="CDD" id="cd00075">
    <property type="entry name" value="HATPase"/>
    <property type="match status" value="1"/>
</dbReference>
<dbReference type="Gene3D" id="3.30.450.40">
    <property type="match status" value="1"/>
</dbReference>
<name>A0ABV9HZE0_9FLAO</name>
<dbReference type="Pfam" id="PF01590">
    <property type="entry name" value="GAF"/>
    <property type="match status" value="1"/>
</dbReference>
<feature type="domain" description="PAC" evidence="9">
    <location>
        <begin position="198"/>
        <end position="250"/>
    </location>
</feature>
<protein>
    <recommendedName>
        <fullName evidence="2">histidine kinase</fullName>
        <ecNumber evidence="2">2.7.13.3</ecNumber>
    </recommendedName>
</protein>
<feature type="domain" description="PAC" evidence="9">
    <location>
        <begin position="784"/>
        <end position="846"/>
    </location>
</feature>
<dbReference type="InterPro" id="IPR036890">
    <property type="entry name" value="HATPase_C_sf"/>
</dbReference>
<dbReference type="PRINTS" id="PR00344">
    <property type="entry name" value="BCTRLSENSOR"/>
</dbReference>
<feature type="domain" description="PAC" evidence="9">
    <location>
        <begin position="453"/>
        <end position="505"/>
    </location>
</feature>
<dbReference type="PROSITE" id="PS50109">
    <property type="entry name" value="HIS_KIN"/>
    <property type="match status" value="1"/>
</dbReference>
<dbReference type="EMBL" id="JBHSFV010000006">
    <property type="protein sequence ID" value="MFC4634594.1"/>
    <property type="molecule type" value="Genomic_DNA"/>
</dbReference>
<comment type="caution">
    <text evidence="10">The sequence shown here is derived from an EMBL/GenBank/DDBJ whole genome shotgun (WGS) entry which is preliminary data.</text>
</comment>
<evidence type="ECO:0000259" key="7">
    <source>
        <dbReference type="PROSITE" id="PS50109"/>
    </source>
</evidence>
<evidence type="ECO:0000256" key="2">
    <source>
        <dbReference type="ARBA" id="ARBA00012438"/>
    </source>
</evidence>
<evidence type="ECO:0000256" key="6">
    <source>
        <dbReference type="SAM" id="Coils"/>
    </source>
</evidence>
<feature type="domain" description="PAS" evidence="8">
    <location>
        <begin position="7"/>
        <end position="76"/>
    </location>
</feature>
<dbReference type="CDD" id="cd00082">
    <property type="entry name" value="HisKA"/>
    <property type="match status" value="1"/>
</dbReference>
<feature type="domain" description="PAS" evidence="8">
    <location>
        <begin position="383"/>
        <end position="450"/>
    </location>
</feature>
<dbReference type="RefSeq" id="WP_379978998.1">
    <property type="nucleotide sequence ID" value="NZ_JBHSFV010000006.1"/>
</dbReference>
<dbReference type="InterPro" id="IPR029016">
    <property type="entry name" value="GAF-like_dom_sf"/>
</dbReference>
<organism evidence="10 11">
    <name type="scientific">Dokdonia ponticola</name>
    <dbReference type="NCBI Taxonomy" id="2041041"/>
    <lineage>
        <taxon>Bacteria</taxon>
        <taxon>Pseudomonadati</taxon>
        <taxon>Bacteroidota</taxon>
        <taxon>Flavobacteriia</taxon>
        <taxon>Flavobacteriales</taxon>
        <taxon>Flavobacteriaceae</taxon>
        <taxon>Dokdonia</taxon>
    </lineage>
</organism>
<accession>A0ABV9HZE0</accession>
<feature type="domain" description="PAC" evidence="9">
    <location>
        <begin position="328"/>
        <end position="380"/>
    </location>
</feature>
<dbReference type="Pfam" id="PF08447">
    <property type="entry name" value="PAS_3"/>
    <property type="match status" value="2"/>
</dbReference>
<evidence type="ECO:0000259" key="9">
    <source>
        <dbReference type="PROSITE" id="PS50113"/>
    </source>
</evidence>
<dbReference type="SUPFAM" id="SSF55781">
    <property type="entry name" value="GAF domain-like"/>
    <property type="match status" value="1"/>
</dbReference>
<dbReference type="InterPro" id="IPR000700">
    <property type="entry name" value="PAS-assoc_C"/>
</dbReference>
<dbReference type="Pfam" id="PF13426">
    <property type="entry name" value="PAS_9"/>
    <property type="match status" value="1"/>
</dbReference>
<feature type="coiled-coil region" evidence="6">
    <location>
        <begin position="661"/>
        <end position="688"/>
    </location>
</feature>
<evidence type="ECO:0000256" key="3">
    <source>
        <dbReference type="ARBA" id="ARBA00022553"/>
    </source>
</evidence>
<dbReference type="PANTHER" id="PTHR43304:SF1">
    <property type="entry name" value="PAC DOMAIN-CONTAINING PROTEIN"/>
    <property type="match status" value="1"/>
</dbReference>
<dbReference type="InterPro" id="IPR001610">
    <property type="entry name" value="PAC"/>
</dbReference>
<dbReference type="Gene3D" id="3.30.450.20">
    <property type="entry name" value="PAS domain"/>
    <property type="match status" value="5"/>
</dbReference>
<evidence type="ECO:0000313" key="10">
    <source>
        <dbReference type="EMBL" id="MFC4634594.1"/>
    </source>
</evidence>
<dbReference type="SUPFAM" id="SSF47384">
    <property type="entry name" value="Homodimeric domain of signal transducing histidine kinase"/>
    <property type="match status" value="1"/>
</dbReference>
<evidence type="ECO:0000313" key="11">
    <source>
        <dbReference type="Proteomes" id="UP001596043"/>
    </source>
</evidence>
<dbReference type="InterPro" id="IPR013655">
    <property type="entry name" value="PAS_fold_3"/>
</dbReference>
<reference evidence="11" key="1">
    <citation type="journal article" date="2019" name="Int. J. Syst. Evol. Microbiol.">
        <title>The Global Catalogue of Microorganisms (GCM) 10K type strain sequencing project: providing services to taxonomists for standard genome sequencing and annotation.</title>
        <authorList>
            <consortium name="The Broad Institute Genomics Platform"/>
            <consortium name="The Broad Institute Genome Sequencing Center for Infectious Disease"/>
            <person name="Wu L."/>
            <person name="Ma J."/>
        </authorList>
    </citation>
    <scope>NUCLEOTIDE SEQUENCE [LARGE SCALE GENOMIC DNA]</scope>
    <source>
        <strain evidence="11">YJ-61-S</strain>
    </source>
</reference>
<dbReference type="InterPro" id="IPR003594">
    <property type="entry name" value="HATPase_dom"/>
</dbReference>
<dbReference type="Pfam" id="PF00512">
    <property type="entry name" value="HisKA"/>
    <property type="match status" value="1"/>
</dbReference>
<dbReference type="Gene3D" id="3.30.565.10">
    <property type="entry name" value="Histidine kinase-like ATPase, C-terminal domain"/>
    <property type="match status" value="1"/>
</dbReference>
<evidence type="ECO:0000259" key="8">
    <source>
        <dbReference type="PROSITE" id="PS50112"/>
    </source>
</evidence>
<evidence type="ECO:0000256" key="4">
    <source>
        <dbReference type="ARBA" id="ARBA00022679"/>
    </source>
</evidence>
<dbReference type="SMART" id="SM00388">
    <property type="entry name" value="HisKA"/>
    <property type="match status" value="1"/>
</dbReference>
<dbReference type="CDD" id="cd00130">
    <property type="entry name" value="PAS"/>
    <property type="match status" value="4"/>
</dbReference>
<evidence type="ECO:0000256" key="1">
    <source>
        <dbReference type="ARBA" id="ARBA00000085"/>
    </source>
</evidence>
<gene>
    <name evidence="10" type="ORF">ACFO3O_11785</name>
</gene>
<dbReference type="Gene3D" id="2.10.70.100">
    <property type="match status" value="1"/>
</dbReference>
<dbReference type="PANTHER" id="PTHR43304">
    <property type="entry name" value="PHYTOCHROME-LIKE PROTEIN CPH1"/>
    <property type="match status" value="1"/>
</dbReference>
<dbReference type="SUPFAM" id="SSF55785">
    <property type="entry name" value="PYP-like sensor domain (PAS domain)"/>
    <property type="match status" value="5"/>
</dbReference>
<dbReference type="NCBIfam" id="TIGR00229">
    <property type="entry name" value="sensory_box"/>
    <property type="match status" value="4"/>
</dbReference>
<dbReference type="Pfam" id="PF00989">
    <property type="entry name" value="PAS"/>
    <property type="match status" value="1"/>
</dbReference>
<dbReference type="InterPro" id="IPR035965">
    <property type="entry name" value="PAS-like_dom_sf"/>
</dbReference>
<dbReference type="Gene3D" id="1.10.287.130">
    <property type="match status" value="1"/>
</dbReference>
<dbReference type="SMART" id="SM00086">
    <property type="entry name" value="PAC"/>
    <property type="match status" value="3"/>
</dbReference>
<dbReference type="InterPro" id="IPR005467">
    <property type="entry name" value="His_kinase_dom"/>
</dbReference>
<keyword evidence="5" id="KW-0418">Kinase</keyword>
<dbReference type="InterPro" id="IPR003661">
    <property type="entry name" value="HisK_dim/P_dom"/>
</dbReference>
<evidence type="ECO:0000256" key="5">
    <source>
        <dbReference type="ARBA" id="ARBA00022777"/>
    </source>
</evidence>
<dbReference type="InterPro" id="IPR013767">
    <property type="entry name" value="PAS_fold"/>
</dbReference>
<dbReference type="InterPro" id="IPR000014">
    <property type="entry name" value="PAS"/>
</dbReference>
<feature type="domain" description="Histidine kinase" evidence="7">
    <location>
        <begin position="864"/>
        <end position="1080"/>
    </location>
</feature>
<dbReference type="Pfam" id="PF02518">
    <property type="entry name" value="HATPase_c"/>
    <property type="match status" value="1"/>
</dbReference>
<sequence length="1081" mass="122945">MPSATLNTKILHHIFESSSQATLVLNTEKVVTNSNLAAQKLFGYHKKELENTSLGILIPELVKENISKTNQFIEGLWVFKKDGSQSLVNVQLTNLSDEEGFDTVLFIQDTTDGLIYQWALERSQKDLSHTESEGILGNWYWVFDTDERYWSDEFYRICGLPPGDDRLNTKTALTFIHPDDRKMVMEVINQAIEKNIPYSVEKRIIQPNGSVRNVVARGKVHYNTAGNPVFMSGTMRDITLLKNKQVALLESKRKYKTLINNLNGIVYSCAINLEYTMNYISDGCYAITGYTKDEFLDGSIHFGTIILEEDRSYAWSEVEKALSQKKHFDIQYRIVCKKGSIKYVREIGCGVYNDEGVYTTLEGFITDETEQHRTQAILELRNRALEAAASGIIIADALHPDLPIVYCNKSFTKITGYEKEEILNKNCRFLQNNDRDQAQIKTMSMAIQQSEPCRVTLRNYRKDGTQFWNDLTITPIKDKTGKTTHFIGIQNDITRQKNAELLKDDTRDVLKLITESAELSVIGHKIIEAIENQIPTCATILSVRNRKTDVLEPVSESIEIQPLSKRLYQTESNDLALLHPAFTTNGLVITKNVFDHKRWIAYHDLIKVFGHKSCWSFPIISTQKKSLGVLSIYHSGEKRLSQKTKETITSLIKLLTVAIEKNHSNAELKEKEEQLKAYAHDLEEKVEERTSEVIATVEQLVTTNLHLEDQIQVAQAAEKSADASKSLSLAIAKNFPNGFIIVFDANFEMILKEGEAIDELGLSKVIFDGMSIDDIKIFSKEQKAKLKEDILKTMKGEHLSFEISYMSKYFSVNTTPLIDENGVISSVLFVYSDISQQKRLELDAQNALKKEQELNELKSRFISMASHEFRTPLAAIQTSAILIARQNEPGKEEKREKYVKQIRNNVKNLVIILNDFLSLSKLEEGKVIAKREVFDLISFGKTVIEEVSITANVGQRILFSSSNTELSFNLDPKLLRHILMNLLSNAIKYSPENTTINFNISEDEQCVVLSISDQGIGVPEEEQKKIFERFFRAKNAHNIEGTGLGLNIVKQYVELMDGHIDFASEENKGTTFWIKWLKSTK</sequence>
<dbReference type="PROSITE" id="PS50112">
    <property type="entry name" value="PAS"/>
    <property type="match status" value="4"/>
</dbReference>
<keyword evidence="6" id="KW-0175">Coiled coil</keyword>